<evidence type="ECO:0000256" key="8">
    <source>
        <dbReference type="ARBA" id="ARBA00022448"/>
    </source>
</evidence>
<keyword evidence="10 17" id="KW-0762">Sugar transport</keyword>
<accession>A0A1W2ASG6</accession>
<dbReference type="PANTHER" id="PTHR46244">
    <property type="entry name" value="PHOSPHOENOLPYRUVATE-PROTEIN PHOSPHOTRANSFERASE"/>
    <property type="match status" value="1"/>
</dbReference>
<reference evidence="24 25" key="1">
    <citation type="submission" date="2017-04" db="EMBL/GenBank/DDBJ databases">
        <authorList>
            <person name="Afonso C.L."/>
            <person name="Miller P.J."/>
            <person name="Scott M.A."/>
            <person name="Spackman E."/>
            <person name="Goraichik I."/>
            <person name="Dimitrov K.M."/>
            <person name="Suarez D.L."/>
            <person name="Swayne D.E."/>
        </authorList>
    </citation>
    <scope>NUCLEOTIDE SEQUENCE [LARGE SCALE GENOMIC DNA]</scope>
    <source>
        <strain evidence="24 25">VK13</strain>
    </source>
</reference>
<evidence type="ECO:0000313" key="25">
    <source>
        <dbReference type="Proteomes" id="UP000192708"/>
    </source>
</evidence>
<keyword evidence="24" id="KW-0670">Pyruvate</keyword>
<dbReference type="RefSeq" id="WP_084283966.1">
    <property type="nucleotide sequence ID" value="NZ_FWXJ01000010.1"/>
</dbReference>
<dbReference type="SUPFAM" id="SSF51621">
    <property type="entry name" value="Phosphoenolpyruvate/pyruvate domain"/>
    <property type="match status" value="1"/>
</dbReference>
<feature type="active site" description="Proton donor" evidence="18">
    <location>
        <position position="513"/>
    </location>
</feature>
<feature type="domain" description="Phosphotransferase system enzyme I N-terminal" evidence="23">
    <location>
        <begin position="6"/>
        <end position="129"/>
    </location>
</feature>
<dbReference type="InterPro" id="IPR050499">
    <property type="entry name" value="PEP-utilizing_PTS_enzyme"/>
</dbReference>
<dbReference type="InterPro" id="IPR024692">
    <property type="entry name" value="PTS_EI"/>
</dbReference>
<keyword evidence="25" id="KW-1185">Reference proteome</keyword>
<protein>
    <recommendedName>
        <fullName evidence="7 17">Phosphoenolpyruvate-protein phosphotransferase</fullName>
        <ecNumber evidence="6 17">2.7.3.9</ecNumber>
    </recommendedName>
    <alternativeName>
        <fullName evidence="16 17">Phosphotransferase system, enzyme I</fullName>
    </alternativeName>
</protein>
<dbReference type="InterPro" id="IPR023151">
    <property type="entry name" value="PEP_util_CS"/>
</dbReference>
<evidence type="ECO:0000256" key="10">
    <source>
        <dbReference type="ARBA" id="ARBA00022597"/>
    </source>
</evidence>
<name>A0A1W2ASG6_9BURK</name>
<keyword evidence="12 17" id="KW-0598">Phosphotransferase system</keyword>
<keyword evidence="8 17" id="KW-0813">Transport</keyword>
<dbReference type="OrthoDB" id="9765468at2"/>
<dbReference type="Pfam" id="PF05524">
    <property type="entry name" value="PEP-utilisers_N"/>
    <property type="match status" value="1"/>
</dbReference>
<evidence type="ECO:0000256" key="17">
    <source>
        <dbReference type="PIRNR" id="PIRNR000732"/>
    </source>
</evidence>
<keyword evidence="15 17" id="KW-0460">Magnesium</keyword>
<dbReference type="Gene3D" id="1.10.274.10">
    <property type="entry name" value="PtsI, HPr-binding domain"/>
    <property type="match status" value="1"/>
</dbReference>
<evidence type="ECO:0000256" key="4">
    <source>
        <dbReference type="ARBA" id="ARBA00004496"/>
    </source>
</evidence>
<dbReference type="EC" id="2.7.3.9" evidence="6 17"/>
<evidence type="ECO:0000256" key="1">
    <source>
        <dbReference type="ARBA" id="ARBA00000683"/>
    </source>
</evidence>
<feature type="domain" description="PEP-utilising enzyme mobile" evidence="21">
    <location>
        <begin position="163"/>
        <end position="234"/>
    </location>
</feature>
<dbReference type="GO" id="GO:0005737">
    <property type="term" value="C:cytoplasm"/>
    <property type="evidence" value="ECO:0007669"/>
    <property type="project" value="UniProtKB-SubCell"/>
</dbReference>
<evidence type="ECO:0000256" key="16">
    <source>
        <dbReference type="ARBA" id="ARBA00033235"/>
    </source>
</evidence>
<proteinExistence type="inferred from homology"/>
<evidence type="ECO:0000256" key="20">
    <source>
        <dbReference type="PIRSR" id="PIRSR000732-3"/>
    </source>
</evidence>
<dbReference type="InterPro" id="IPR006318">
    <property type="entry name" value="PTS_EI-like"/>
</dbReference>
<evidence type="ECO:0000256" key="5">
    <source>
        <dbReference type="ARBA" id="ARBA00007837"/>
    </source>
</evidence>
<evidence type="ECO:0000256" key="18">
    <source>
        <dbReference type="PIRSR" id="PIRSR000732-1"/>
    </source>
</evidence>
<dbReference type="STRING" id="1938817.SAMN06296008_11051"/>
<evidence type="ECO:0000256" key="14">
    <source>
        <dbReference type="ARBA" id="ARBA00022777"/>
    </source>
</evidence>
<comment type="similarity">
    <text evidence="5 17">Belongs to the PEP-utilizing enzyme family.</text>
</comment>
<comment type="subcellular location">
    <subcellularLocation>
        <location evidence="4 17">Cytoplasm</location>
    </subcellularLocation>
</comment>
<evidence type="ECO:0000259" key="23">
    <source>
        <dbReference type="Pfam" id="PF05524"/>
    </source>
</evidence>
<dbReference type="Gene3D" id="3.50.30.10">
    <property type="entry name" value="Phosphohistidine domain"/>
    <property type="match status" value="1"/>
</dbReference>
<dbReference type="AlphaFoldDB" id="A0A1W2ASG6"/>
<dbReference type="GO" id="GO:0009401">
    <property type="term" value="P:phosphoenolpyruvate-dependent sugar phosphotransferase system"/>
    <property type="evidence" value="ECO:0007669"/>
    <property type="project" value="UniProtKB-KW"/>
</dbReference>
<dbReference type="InterPro" id="IPR018274">
    <property type="entry name" value="PEP_util_AS"/>
</dbReference>
<evidence type="ECO:0000256" key="19">
    <source>
        <dbReference type="PIRSR" id="PIRSR000732-2"/>
    </source>
</evidence>
<evidence type="ECO:0000256" key="9">
    <source>
        <dbReference type="ARBA" id="ARBA00022490"/>
    </source>
</evidence>
<feature type="binding site" evidence="19">
    <location>
        <position position="476"/>
    </location>
    <ligand>
        <name>phosphoenolpyruvate</name>
        <dbReference type="ChEBI" id="CHEBI:58702"/>
    </ligand>
</feature>
<dbReference type="InterPro" id="IPR036637">
    <property type="entry name" value="Phosphohistidine_dom_sf"/>
</dbReference>
<evidence type="ECO:0000256" key="2">
    <source>
        <dbReference type="ARBA" id="ARBA00001946"/>
    </source>
</evidence>
<dbReference type="SUPFAM" id="SSF47831">
    <property type="entry name" value="Enzyme I of the PEP:sugar phosphotransferase system HPr-binding (sub)domain"/>
    <property type="match status" value="1"/>
</dbReference>
<keyword evidence="9 17" id="KW-0963">Cytoplasm</keyword>
<dbReference type="NCBIfam" id="TIGR01417">
    <property type="entry name" value="PTS_I_fam"/>
    <property type="match status" value="1"/>
</dbReference>
<sequence>MSFTLHGLSVSQGVAIGRALTISAASLEVNHQFISDDQCEFEVARLKNAFIHAQEELQKLKDSLPENSPEEMAAFLDVHRFILEDKDLQKKPTELILKRKYNAAWALTTVLDDLLAEFDEIDDPYLKERGADFRQVIERVLVALKEDARPANPHHTDLDRSNSEVIIVAQDIAPHDMMHFKEFNFCGFVTDFGGRNSHTAIVARSLDIPAAVGVKLASQMILDDEWIIVDGDRGIVIVNPSEIILDEYRHRQAELKLAKEKLEQLKYTQTMTLDGVQINLLANIEMPEDASEAMERGALGIGLFRSEFLFMNRDGKLPNEEEQYLAYAQTIEAMHGLPVNIRTIDIGADKNLGNDENNVTSDISPLGLRGIRWSLSEPEIFLTQLRAILRASAHGKTQIMVPMLAQVHEIDLTFNLIAQAKKQLEDRAIAFDPNIKIGAMIELPAAALTMPAFLSRFDFLSIGTNDLIQYTLGIDRTDNAVANLYDPLHPAIIQLIARIISEANAANISISVCGEMAGDAKATKLLLAMGLKDFSMHANQILVVKREILKSNTVKLKKFLPKILQTYHPDTIKELVESL</sequence>
<dbReference type="InterPro" id="IPR036618">
    <property type="entry name" value="PtsI_HPr-bd_sf"/>
</dbReference>
<evidence type="ECO:0000313" key="24">
    <source>
        <dbReference type="EMBL" id="SMC63462.1"/>
    </source>
</evidence>
<dbReference type="InterPro" id="IPR015813">
    <property type="entry name" value="Pyrv/PenolPyrv_kinase-like_dom"/>
</dbReference>
<dbReference type="Gene3D" id="3.20.20.60">
    <property type="entry name" value="Phosphoenolpyruvate-binding domains"/>
    <property type="match status" value="1"/>
</dbReference>
<comment type="cofactor">
    <cofactor evidence="2 17 20">
        <name>Mg(2+)</name>
        <dbReference type="ChEBI" id="CHEBI:18420"/>
    </cofactor>
</comment>
<dbReference type="EMBL" id="FWXJ01000010">
    <property type="protein sequence ID" value="SMC63462.1"/>
    <property type="molecule type" value="Genomic_DNA"/>
</dbReference>
<comment type="function">
    <text evidence="3 17">General (non sugar-specific) component of the phosphoenolpyruvate-dependent sugar phosphotransferase system (sugar PTS). This major carbohydrate active-transport system catalyzes the phosphorylation of incoming sugar substrates concomitantly with their translocation across the cell membrane. Enzyme I transfers the phosphoryl group from phosphoenolpyruvate (PEP) to the phosphoryl carrier protein (HPr).</text>
</comment>
<evidence type="ECO:0000256" key="11">
    <source>
        <dbReference type="ARBA" id="ARBA00022679"/>
    </source>
</evidence>
<evidence type="ECO:0000256" key="3">
    <source>
        <dbReference type="ARBA" id="ARBA00002728"/>
    </source>
</evidence>
<keyword evidence="13 17" id="KW-0479">Metal-binding</keyword>
<evidence type="ECO:0000256" key="12">
    <source>
        <dbReference type="ARBA" id="ARBA00022683"/>
    </source>
</evidence>
<dbReference type="Proteomes" id="UP000192708">
    <property type="component" value="Unassembled WGS sequence"/>
</dbReference>
<evidence type="ECO:0000259" key="21">
    <source>
        <dbReference type="Pfam" id="PF00391"/>
    </source>
</evidence>
<dbReference type="PRINTS" id="PR01736">
    <property type="entry name" value="PHPHTRNFRASE"/>
</dbReference>
<gene>
    <name evidence="24" type="ORF">SAMN06296008_11051</name>
</gene>
<dbReference type="InterPro" id="IPR000121">
    <property type="entry name" value="PEP_util_C"/>
</dbReference>
<dbReference type="GO" id="GO:0008965">
    <property type="term" value="F:phosphoenolpyruvate-protein phosphotransferase activity"/>
    <property type="evidence" value="ECO:0007669"/>
    <property type="project" value="UniProtKB-EC"/>
</dbReference>
<feature type="binding site" evidence="20">
    <location>
        <position position="466"/>
    </location>
    <ligand>
        <name>Mg(2+)</name>
        <dbReference type="ChEBI" id="CHEBI:18420"/>
    </ligand>
</feature>
<evidence type="ECO:0000256" key="15">
    <source>
        <dbReference type="ARBA" id="ARBA00022842"/>
    </source>
</evidence>
<dbReference type="PIRSF" id="PIRSF000732">
    <property type="entry name" value="PTS_enzyme_I"/>
    <property type="match status" value="1"/>
</dbReference>
<dbReference type="GO" id="GO:0016301">
    <property type="term" value="F:kinase activity"/>
    <property type="evidence" value="ECO:0007669"/>
    <property type="project" value="UniProtKB-KW"/>
</dbReference>
<evidence type="ECO:0000259" key="22">
    <source>
        <dbReference type="Pfam" id="PF02896"/>
    </source>
</evidence>
<feature type="binding site" evidence="19">
    <location>
        <begin position="465"/>
        <end position="466"/>
    </location>
    <ligand>
        <name>phosphoenolpyruvate</name>
        <dbReference type="ChEBI" id="CHEBI:58702"/>
    </ligand>
</feature>
<feature type="domain" description="PEP-utilising enzyme C-terminal" evidence="22">
    <location>
        <begin position="260"/>
        <end position="551"/>
    </location>
</feature>
<dbReference type="InterPro" id="IPR040442">
    <property type="entry name" value="Pyrv_kinase-like_dom_sf"/>
</dbReference>
<feature type="binding site" evidence="19">
    <location>
        <position position="342"/>
    </location>
    <ligand>
        <name>phosphoenolpyruvate</name>
        <dbReference type="ChEBI" id="CHEBI:58702"/>
    </ligand>
</feature>
<organism evidence="24 25">
    <name type="scientific">Polynucleobacter kasalickyi</name>
    <dbReference type="NCBI Taxonomy" id="1938817"/>
    <lineage>
        <taxon>Bacteria</taxon>
        <taxon>Pseudomonadati</taxon>
        <taxon>Pseudomonadota</taxon>
        <taxon>Betaproteobacteria</taxon>
        <taxon>Burkholderiales</taxon>
        <taxon>Burkholderiaceae</taxon>
        <taxon>Polynucleobacter</taxon>
    </lineage>
</organism>
<dbReference type="InterPro" id="IPR008279">
    <property type="entry name" value="PEP-util_enz_mobile_dom"/>
</dbReference>
<evidence type="ECO:0000256" key="13">
    <source>
        <dbReference type="ARBA" id="ARBA00022723"/>
    </source>
</evidence>
<feature type="active site" description="Tele-phosphohistidine intermediate" evidence="18">
    <location>
        <position position="198"/>
    </location>
</feature>
<dbReference type="PANTHER" id="PTHR46244:SF3">
    <property type="entry name" value="PHOSPHOENOLPYRUVATE-PROTEIN PHOSPHOTRANSFERASE"/>
    <property type="match status" value="1"/>
</dbReference>
<dbReference type="PROSITE" id="PS00742">
    <property type="entry name" value="PEP_ENZYMES_2"/>
    <property type="match status" value="1"/>
</dbReference>
<feature type="binding site" evidence="19">
    <location>
        <position position="305"/>
    </location>
    <ligand>
        <name>phosphoenolpyruvate</name>
        <dbReference type="ChEBI" id="CHEBI:58702"/>
    </ligand>
</feature>
<dbReference type="Pfam" id="PF02896">
    <property type="entry name" value="PEP-utilizers_C"/>
    <property type="match status" value="1"/>
</dbReference>
<keyword evidence="14 17" id="KW-0418">Kinase</keyword>
<dbReference type="InterPro" id="IPR008731">
    <property type="entry name" value="PTS_EIN"/>
</dbReference>
<feature type="binding site" evidence="20">
    <location>
        <position position="442"/>
    </location>
    <ligand>
        <name>Mg(2+)</name>
        <dbReference type="ChEBI" id="CHEBI:18420"/>
    </ligand>
</feature>
<dbReference type="SUPFAM" id="SSF52009">
    <property type="entry name" value="Phosphohistidine domain"/>
    <property type="match status" value="1"/>
</dbReference>
<evidence type="ECO:0000256" key="7">
    <source>
        <dbReference type="ARBA" id="ARBA00016544"/>
    </source>
</evidence>
<dbReference type="GO" id="GO:0046872">
    <property type="term" value="F:metal ion binding"/>
    <property type="evidence" value="ECO:0007669"/>
    <property type="project" value="UniProtKB-KW"/>
</dbReference>
<dbReference type="PROSITE" id="PS00370">
    <property type="entry name" value="PEP_ENZYMES_PHOS_SITE"/>
    <property type="match status" value="1"/>
</dbReference>
<dbReference type="Pfam" id="PF00391">
    <property type="entry name" value="PEP-utilizers"/>
    <property type="match status" value="1"/>
</dbReference>
<keyword evidence="11 17" id="KW-0808">Transferase</keyword>
<comment type="catalytic activity">
    <reaction evidence="1 17">
        <text>L-histidyl-[protein] + phosphoenolpyruvate = N(pros)-phospho-L-histidyl-[protein] + pyruvate</text>
        <dbReference type="Rhea" id="RHEA:23880"/>
        <dbReference type="Rhea" id="RHEA-COMP:9745"/>
        <dbReference type="Rhea" id="RHEA-COMP:9746"/>
        <dbReference type="ChEBI" id="CHEBI:15361"/>
        <dbReference type="ChEBI" id="CHEBI:29979"/>
        <dbReference type="ChEBI" id="CHEBI:58702"/>
        <dbReference type="ChEBI" id="CHEBI:64837"/>
        <dbReference type="EC" id="2.7.3.9"/>
    </reaction>
</comment>
<evidence type="ECO:0000256" key="6">
    <source>
        <dbReference type="ARBA" id="ARBA00012232"/>
    </source>
</evidence>